<feature type="compositionally biased region" description="Gly residues" evidence="1">
    <location>
        <begin position="8"/>
        <end position="20"/>
    </location>
</feature>
<dbReference type="AlphaFoldDB" id="A0A1G7UL98"/>
<organism evidence="2 3">
    <name type="scientific">Sinosporangium album</name>
    <dbReference type="NCBI Taxonomy" id="504805"/>
    <lineage>
        <taxon>Bacteria</taxon>
        <taxon>Bacillati</taxon>
        <taxon>Actinomycetota</taxon>
        <taxon>Actinomycetes</taxon>
        <taxon>Streptosporangiales</taxon>
        <taxon>Streptosporangiaceae</taxon>
        <taxon>Sinosporangium</taxon>
    </lineage>
</organism>
<feature type="compositionally biased region" description="Gly residues" evidence="1">
    <location>
        <begin position="79"/>
        <end position="97"/>
    </location>
</feature>
<accession>A0A1G7UL98</accession>
<dbReference type="Proteomes" id="UP000198923">
    <property type="component" value="Unassembled WGS sequence"/>
</dbReference>
<dbReference type="EMBL" id="FNCN01000004">
    <property type="protein sequence ID" value="SDG48286.1"/>
    <property type="molecule type" value="Genomic_DNA"/>
</dbReference>
<proteinExistence type="predicted"/>
<feature type="compositionally biased region" description="Gly residues" evidence="1">
    <location>
        <begin position="105"/>
        <end position="129"/>
    </location>
</feature>
<reference evidence="2 3" key="1">
    <citation type="submission" date="2016-10" db="EMBL/GenBank/DDBJ databases">
        <authorList>
            <person name="de Groot N.N."/>
        </authorList>
    </citation>
    <scope>NUCLEOTIDE SEQUENCE [LARGE SCALE GENOMIC DNA]</scope>
    <source>
        <strain evidence="2 3">CPCC 201354</strain>
    </source>
</reference>
<evidence type="ECO:0000313" key="3">
    <source>
        <dbReference type="Proteomes" id="UP000198923"/>
    </source>
</evidence>
<feature type="region of interest" description="Disordered" evidence="1">
    <location>
        <begin position="1"/>
        <end position="171"/>
    </location>
</feature>
<sequence length="171" mass="16145">MQSDSGYGNAGAFGGPGRSGGPQPEQRSPEGLVANGHSFTSPGDTSAGQAHHATATDSYGTAAPMERYGEPVLPAGEAHPGGYGAHVAPGGGYGDAGFPGAEAGHSGGHPGHPGGHTGPLDGYAGGQAGIGHPDETEAYPAGQGGGYGGGHAGPGGGYASADSGPTTAYPA</sequence>
<dbReference type="STRING" id="504805.SAMN05421505_104304"/>
<feature type="compositionally biased region" description="Polar residues" evidence="1">
    <location>
        <begin position="37"/>
        <end position="48"/>
    </location>
</feature>
<protein>
    <submittedName>
        <fullName evidence="2">Uncharacterized protein</fullName>
    </submittedName>
</protein>
<gene>
    <name evidence="2" type="ORF">SAMN05421505_104304</name>
</gene>
<keyword evidence="3" id="KW-1185">Reference proteome</keyword>
<evidence type="ECO:0000313" key="2">
    <source>
        <dbReference type="EMBL" id="SDG48286.1"/>
    </source>
</evidence>
<name>A0A1G7UL98_9ACTN</name>
<evidence type="ECO:0000256" key="1">
    <source>
        <dbReference type="SAM" id="MobiDB-lite"/>
    </source>
</evidence>
<feature type="non-terminal residue" evidence="2">
    <location>
        <position position="171"/>
    </location>
</feature>
<feature type="compositionally biased region" description="Gly residues" evidence="1">
    <location>
        <begin position="142"/>
        <end position="158"/>
    </location>
</feature>